<dbReference type="InterPro" id="IPR036291">
    <property type="entry name" value="NAD(P)-bd_dom_sf"/>
</dbReference>
<comment type="function">
    <text evidence="10">Catalyzes the NADPH-dependent reduction of ketopantoate into pantoic acid.</text>
</comment>
<keyword evidence="6 10" id="KW-0521">NADP</keyword>
<evidence type="ECO:0000259" key="12">
    <source>
        <dbReference type="Pfam" id="PF08546"/>
    </source>
</evidence>
<evidence type="ECO:0000256" key="6">
    <source>
        <dbReference type="ARBA" id="ARBA00022857"/>
    </source>
</evidence>
<dbReference type="EMBL" id="JASNJE010000015">
    <property type="protein sequence ID" value="MDK3074069.1"/>
    <property type="molecule type" value="Genomic_DNA"/>
</dbReference>
<dbReference type="Pfam" id="PF08546">
    <property type="entry name" value="ApbA_C"/>
    <property type="match status" value="1"/>
</dbReference>
<dbReference type="Pfam" id="PF02558">
    <property type="entry name" value="ApbA"/>
    <property type="match status" value="1"/>
</dbReference>
<dbReference type="Proteomes" id="UP001227126">
    <property type="component" value="Unassembled WGS sequence"/>
</dbReference>
<dbReference type="SUPFAM" id="SSF48179">
    <property type="entry name" value="6-phosphogluconate dehydrogenase C-terminal domain-like"/>
    <property type="match status" value="1"/>
</dbReference>
<gene>
    <name evidence="13" type="ORF">QO034_13185</name>
</gene>
<protein>
    <recommendedName>
        <fullName evidence="4 10">2-dehydropantoate 2-reductase</fullName>
        <ecNumber evidence="3 10">1.1.1.169</ecNumber>
    </recommendedName>
    <alternativeName>
        <fullName evidence="8 10">Ketopantoate reductase</fullName>
    </alternativeName>
</protein>
<evidence type="ECO:0000256" key="9">
    <source>
        <dbReference type="ARBA" id="ARBA00048793"/>
    </source>
</evidence>
<evidence type="ECO:0000256" key="4">
    <source>
        <dbReference type="ARBA" id="ARBA00019465"/>
    </source>
</evidence>
<proteinExistence type="inferred from homology"/>
<organism evidence="13 14">
    <name type="scientific">Sedimentitalea xiamensis</name>
    <dbReference type="NCBI Taxonomy" id="3050037"/>
    <lineage>
        <taxon>Bacteria</taxon>
        <taxon>Pseudomonadati</taxon>
        <taxon>Pseudomonadota</taxon>
        <taxon>Alphaproteobacteria</taxon>
        <taxon>Rhodobacterales</taxon>
        <taxon>Paracoccaceae</taxon>
        <taxon>Sedimentitalea</taxon>
    </lineage>
</organism>
<evidence type="ECO:0000256" key="1">
    <source>
        <dbReference type="ARBA" id="ARBA00004994"/>
    </source>
</evidence>
<dbReference type="RefSeq" id="WP_284486004.1">
    <property type="nucleotide sequence ID" value="NZ_JASNJE010000015.1"/>
</dbReference>
<evidence type="ECO:0000256" key="7">
    <source>
        <dbReference type="ARBA" id="ARBA00023002"/>
    </source>
</evidence>
<dbReference type="PANTHER" id="PTHR21708:SF26">
    <property type="entry name" value="2-DEHYDROPANTOATE 2-REDUCTASE"/>
    <property type="match status" value="1"/>
</dbReference>
<dbReference type="InterPro" id="IPR013752">
    <property type="entry name" value="KPA_reductase"/>
</dbReference>
<accession>A0ABT7FH08</accession>
<dbReference type="InterPro" id="IPR008927">
    <property type="entry name" value="6-PGluconate_DH-like_C_sf"/>
</dbReference>
<dbReference type="InterPro" id="IPR003710">
    <property type="entry name" value="ApbA"/>
</dbReference>
<comment type="catalytic activity">
    <reaction evidence="9 10">
        <text>(R)-pantoate + NADP(+) = 2-dehydropantoate + NADPH + H(+)</text>
        <dbReference type="Rhea" id="RHEA:16233"/>
        <dbReference type="ChEBI" id="CHEBI:11561"/>
        <dbReference type="ChEBI" id="CHEBI:15378"/>
        <dbReference type="ChEBI" id="CHEBI:15980"/>
        <dbReference type="ChEBI" id="CHEBI:57783"/>
        <dbReference type="ChEBI" id="CHEBI:58349"/>
        <dbReference type="EC" id="1.1.1.169"/>
    </reaction>
</comment>
<evidence type="ECO:0000313" key="14">
    <source>
        <dbReference type="Proteomes" id="UP001227126"/>
    </source>
</evidence>
<keyword evidence="14" id="KW-1185">Reference proteome</keyword>
<dbReference type="SUPFAM" id="SSF51735">
    <property type="entry name" value="NAD(P)-binding Rossmann-fold domains"/>
    <property type="match status" value="1"/>
</dbReference>
<evidence type="ECO:0000256" key="8">
    <source>
        <dbReference type="ARBA" id="ARBA00032024"/>
    </source>
</evidence>
<name>A0ABT7FH08_9RHOB</name>
<dbReference type="GO" id="GO:0008677">
    <property type="term" value="F:2-dehydropantoate 2-reductase activity"/>
    <property type="evidence" value="ECO:0007669"/>
    <property type="project" value="UniProtKB-EC"/>
</dbReference>
<dbReference type="Gene3D" id="1.10.1040.10">
    <property type="entry name" value="N-(1-d-carboxylethyl)-l-norvaline Dehydrogenase, domain 2"/>
    <property type="match status" value="1"/>
</dbReference>
<feature type="domain" description="Ketopantoate reductase C-terminal" evidence="12">
    <location>
        <begin position="178"/>
        <end position="298"/>
    </location>
</feature>
<evidence type="ECO:0000256" key="10">
    <source>
        <dbReference type="RuleBase" id="RU362068"/>
    </source>
</evidence>
<evidence type="ECO:0000313" key="13">
    <source>
        <dbReference type="EMBL" id="MDK3074069.1"/>
    </source>
</evidence>
<comment type="pathway">
    <text evidence="1 10">Cofactor biosynthesis; (R)-pantothenate biosynthesis; (R)-pantoate from 3-methyl-2-oxobutanoate: step 2/2.</text>
</comment>
<dbReference type="NCBIfam" id="TIGR00745">
    <property type="entry name" value="apbA_panE"/>
    <property type="match status" value="1"/>
</dbReference>
<evidence type="ECO:0000256" key="2">
    <source>
        <dbReference type="ARBA" id="ARBA00007870"/>
    </source>
</evidence>
<evidence type="ECO:0000256" key="5">
    <source>
        <dbReference type="ARBA" id="ARBA00022655"/>
    </source>
</evidence>
<dbReference type="InterPro" id="IPR013328">
    <property type="entry name" value="6PGD_dom2"/>
</dbReference>
<dbReference type="PANTHER" id="PTHR21708">
    <property type="entry name" value="PROBABLE 2-DEHYDROPANTOATE 2-REDUCTASE"/>
    <property type="match status" value="1"/>
</dbReference>
<evidence type="ECO:0000259" key="11">
    <source>
        <dbReference type="Pfam" id="PF02558"/>
    </source>
</evidence>
<dbReference type="InterPro" id="IPR013332">
    <property type="entry name" value="KPR_N"/>
</dbReference>
<dbReference type="Gene3D" id="3.40.50.720">
    <property type="entry name" value="NAD(P)-binding Rossmann-like Domain"/>
    <property type="match status" value="1"/>
</dbReference>
<keyword evidence="7 10" id="KW-0560">Oxidoreductase</keyword>
<dbReference type="EC" id="1.1.1.169" evidence="3 10"/>
<dbReference type="InterPro" id="IPR051402">
    <property type="entry name" value="KPR-Related"/>
</dbReference>
<keyword evidence="5 10" id="KW-0566">Pantothenate biosynthesis</keyword>
<reference evidence="13 14" key="1">
    <citation type="submission" date="2023-05" db="EMBL/GenBank/DDBJ databases">
        <title>Sedimentitalea sp. nov. JM2-8.</title>
        <authorList>
            <person name="Huang J."/>
        </authorList>
    </citation>
    <scope>NUCLEOTIDE SEQUENCE [LARGE SCALE GENOMIC DNA]</scope>
    <source>
        <strain evidence="13 14">JM2-8</strain>
    </source>
</reference>
<comment type="caution">
    <text evidence="13">The sequence shown here is derived from an EMBL/GenBank/DDBJ whole genome shotgun (WGS) entry which is preliminary data.</text>
</comment>
<feature type="domain" description="Ketopantoate reductase N-terminal" evidence="11">
    <location>
        <begin position="8"/>
        <end position="148"/>
    </location>
</feature>
<evidence type="ECO:0000256" key="3">
    <source>
        <dbReference type="ARBA" id="ARBA00013014"/>
    </source>
</evidence>
<sequence>MRIATMATGGIGGFLAVRLAKAGHEVATIARGAHLDAIRKHGLVLETPSGTDRVRPWMATDDPAEIGPVDAIIFGVKGDALPDAARACGPMIGPDTVVVPFLNGVEAADRLLEFLPGRAVANGVAQVSTTIAAPGVIRQTGSFNTFTFAERDSRPSERIGALREAIDQAGASAPATDDIERDLWSKFVFFSALSGVTAAGRCRIGDITSIPALGDLFRAVLAETAMIGRALGVALDDGIADRTWSFMQSFPPDGRASTAIDLEHGRPLEIEWVSGAAVRLARKAGVAAPMNAALYALLLPHRNGR</sequence>
<comment type="similarity">
    <text evidence="2 10">Belongs to the ketopantoate reductase family.</text>
</comment>